<dbReference type="Gene3D" id="2.40.10.480">
    <property type="match status" value="3"/>
</dbReference>
<dbReference type="AlphaFoldDB" id="L9XJ08"/>
<dbReference type="PATRIC" id="fig|1227497.3.peg.86"/>
<dbReference type="EMBL" id="AOIB01000003">
    <property type="protein sequence ID" value="ELY61739.1"/>
    <property type="molecule type" value="Genomic_DNA"/>
</dbReference>
<sequence>MGSAALVSDGDDGRYDWPMARYDPAGTGYNPDATGPKDGVEVAWQQDTESPMHGLTAPILLGETLYGVGRQSLVAFDRESGEIRFTRDGQYWSTPARASAKAYRSDTLAVSSREGVHGLNADGGYELFGRSIGTERWHAPGEETRRWSGSAPREPSPVTADGTVYAVVPETDRVVAIDASSGRLEWERTIGDPRSSGTNRPVVNEGTVYVSSRPGDLVALDADTGEVRWSEQPDPTPDSALNYRNFRPPTATEAGLVVPDREGVALFDPTDGSVLWEYDLDGNATDGSAAVADGTAFVTDGEESLHAIDLERGEREWTADYSPDVEPVVADGVVYLGYQYAELVAIDADTGERRFAYDDSVYFAQPIVGDGVVYVLTDEGLLALEEAS</sequence>
<proteinExistence type="predicted"/>
<dbReference type="SUPFAM" id="SSF50998">
    <property type="entry name" value="Quinoprotein alcohol dehydrogenase-like"/>
    <property type="match status" value="2"/>
</dbReference>
<dbReference type="PANTHER" id="PTHR34512">
    <property type="entry name" value="CELL SURFACE PROTEIN"/>
    <property type="match status" value="1"/>
</dbReference>
<evidence type="ECO:0000313" key="4">
    <source>
        <dbReference type="Proteomes" id="UP000011688"/>
    </source>
</evidence>
<keyword evidence="4" id="KW-1185">Reference proteome</keyword>
<name>L9XJ08_9EURY</name>
<organism evidence="3 4">
    <name type="scientific">Natronococcus amylolyticus DSM 10524</name>
    <dbReference type="NCBI Taxonomy" id="1227497"/>
    <lineage>
        <taxon>Archaea</taxon>
        <taxon>Methanobacteriati</taxon>
        <taxon>Methanobacteriota</taxon>
        <taxon>Stenosarchaea group</taxon>
        <taxon>Halobacteria</taxon>
        <taxon>Halobacteriales</taxon>
        <taxon>Natrialbaceae</taxon>
        <taxon>Natronococcus</taxon>
    </lineage>
</organism>
<gene>
    <name evidence="3" type="ORF">C491_00405</name>
</gene>
<feature type="domain" description="Pyrrolo-quinoline quinone repeat" evidence="2">
    <location>
        <begin position="133"/>
        <end position="356"/>
    </location>
</feature>
<dbReference type="InterPro" id="IPR011047">
    <property type="entry name" value="Quinoprotein_ADH-like_sf"/>
</dbReference>
<reference evidence="3 4" key="1">
    <citation type="journal article" date="2014" name="PLoS Genet.">
        <title>Phylogenetically driven sequencing of extremely halophilic archaea reveals strategies for static and dynamic osmo-response.</title>
        <authorList>
            <person name="Becker E.A."/>
            <person name="Seitzer P.M."/>
            <person name="Tritt A."/>
            <person name="Larsen D."/>
            <person name="Krusor M."/>
            <person name="Yao A.I."/>
            <person name="Wu D."/>
            <person name="Madern D."/>
            <person name="Eisen J.A."/>
            <person name="Darling A.E."/>
            <person name="Facciotti M.T."/>
        </authorList>
    </citation>
    <scope>NUCLEOTIDE SEQUENCE [LARGE SCALE GENOMIC DNA]</scope>
    <source>
        <strain evidence="3 4">DSM 10524</strain>
    </source>
</reference>
<dbReference type="Proteomes" id="UP000011688">
    <property type="component" value="Unassembled WGS sequence"/>
</dbReference>
<dbReference type="InterPro" id="IPR018391">
    <property type="entry name" value="PQQ_b-propeller_rpt"/>
</dbReference>
<dbReference type="Gene3D" id="2.130.10.10">
    <property type="entry name" value="YVTN repeat-like/Quinoprotein amine dehydrogenase"/>
    <property type="match status" value="1"/>
</dbReference>
<accession>L9XJ08</accession>
<feature type="region of interest" description="Disordered" evidence="1">
    <location>
        <begin position="141"/>
        <end position="160"/>
    </location>
</feature>
<dbReference type="SMART" id="SM00564">
    <property type="entry name" value="PQQ"/>
    <property type="match status" value="6"/>
</dbReference>
<dbReference type="STRING" id="1227497.C491_00405"/>
<dbReference type="InterPro" id="IPR015943">
    <property type="entry name" value="WD40/YVTN_repeat-like_dom_sf"/>
</dbReference>
<dbReference type="PANTHER" id="PTHR34512:SF30">
    <property type="entry name" value="OUTER MEMBRANE PROTEIN ASSEMBLY FACTOR BAMB"/>
    <property type="match status" value="1"/>
</dbReference>
<evidence type="ECO:0000259" key="2">
    <source>
        <dbReference type="Pfam" id="PF13360"/>
    </source>
</evidence>
<dbReference type="InterPro" id="IPR002372">
    <property type="entry name" value="PQQ_rpt_dom"/>
</dbReference>
<dbReference type="Pfam" id="PF13360">
    <property type="entry name" value="PQQ_2"/>
    <property type="match status" value="1"/>
</dbReference>
<protein>
    <submittedName>
        <fullName evidence="3">Pyrrolo-quinoline quinone</fullName>
    </submittedName>
</protein>
<comment type="caution">
    <text evidence="3">The sequence shown here is derived from an EMBL/GenBank/DDBJ whole genome shotgun (WGS) entry which is preliminary data.</text>
</comment>
<evidence type="ECO:0000256" key="1">
    <source>
        <dbReference type="SAM" id="MobiDB-lite"/>
    </source>
</evidence>
<dbReference type="eggNOG" id="arCOG02482">
    <property type="taxonomic scope" value="Archaea"/>
</dbReference>
<evidence type="ECO:0000313" key="3">
    <source>
        <dbReference type="EMBL" id="ELY61739.1"/>
    </source>
</evidence>